<organism evidence="2">
    <name type="scientific">gut metagenome</name>
    <dbReference type="NCBI Taxonomy" id="749906"/>
    <lineage>
        <taxon>unclassified sequences</taxon>
        <taxon>metagenomes</taxon>
        <taxon>organismal metagenomes</taxon>
    </lineage>
</organism>
<gene>
    <name evidence="2" type="ORF">EVA_09649</name>
</gene>
<evidence type="ECO:0000256" key="1">
    <source>
        <dbReference type="SAM" id="MobiDB-lite"/>
    </source>
</evidence>
<dbReference type="AlphaFoldDB" id="J9G5U4"/>
<name>J9G5U4_9ZZZZ</name>
<comment type="caution">
    <text evidence="2">The sequence shown here is derived from an EMBL/GenBank/DDBJ whole genome shotgun (WGS) entry which is preliminary data.</text>
</comment>
<sequence>MVFSAAMTCSAFSPLRITTMPSTTSPSSSRPTCPRRG</sequence>
<protein>
    <submittedName>
        <fullName evidence="2">Uncharacterized protein</fullName>
    </submittedName>
</protein>
<feature type="region of interest" description="Disordered" evidence="1">
    <location>
        <begin position="17"/>
        <end position="37"/>
    </location>
</feature>
<proteinExistence type="predicted"/>
<accession>J9G5U4</accession>
<evidence type="ECO:0000313" key="2">
    <source>
        <dbReference type="EMBL" id="EJX02244.1"/>
    </source>
</evidence>
<reference evidence="2" key="1">
    <citation type="journal article" date="2012" name="PLoS ONE">
        <title>Gene sets for utilization of primary and secondary nutrition supplies in the distal gut of endangered iberian lynx.</title>
        <authorList>
            <person name="Alcaide M."/>
            <person name="Messina E."/>
            <person name="Richter M."/>
            <person name="Bargiela R."/>
            <person name="Peplies J."/>
            <person name="Huws S.A."/>
            <person name="Newbold C.J."/>
            <person name="Golyshin P.N."/>
            <person name="Simon M.A."/>
            <person name="Lopez G."/>
            <person name="Yakimov M.M."/>
            <person name="Ferrer M."/>
        </authorList>
    </citation>
    <scope>NUCLEOTIDE SEQUENCE</scope>
</reference>
<dbReference type="EMBL" id="AMCI01002627">
    <property type="protein sequence ID" value="EJX02244.1"/>
    <property type="molecule type" value="Genomic_DNA"/>
</dbReference>